<dbReference type="InterPro" id="IPR041491">
    <property type="entry name" value="TRPM_SLOG"/>
</dbReference>
<dbReference type="GO" id="GO:0030001">
    <property type="term" value="P:metal ion transport"/>
    <property type="evidence" value="ECO:0007669"/>
    <property type="project" value="TreeGrafter"/>
</dbReference>
<dbReference type="SUPFAM" id="SSF48403">
    <property type="entry name" value="Ankyrin repeat"/>
    <property type="match status" value="1"/>
</dbReference>
<dbReference type="InterPro" id="IPR036770">
    <property type="entry name" value="Ankyrin_rpt-contain_sf"/>
</dbReference>
<evidence type="ECO:0000259" key="10">
    <source>
        <dbReference type="Pfam" id="PF25508"/>
    </source>
</evidence>
<evidence type="ECO:0000256" key="3">
    <source>
        <dbReference type="ARBA" id="ARBA00022692"/>
    </source>
</evidence>
<evidence type="ECO:0000313" key="11">
    <source>
        <dbReference type="EMBL" id="VDK37274.1"/>
    </source>
</evidence>
<dbReference type="Gene3D" id="1.25.40.20">
    <property type="entry name" value="Ankyrin repeat-containing domain"/>
    <property type="match status" value="1"/>
</dbReference>
<evidence type="ECO:0000256" key="8">
    <source>
        <dbReference type="SAM" id="Phobius"/>
    </source>
</evidence>
<feature type="domain" description="TRPM SLOG" evidence="9">
    <location>
        <begin position="306"/>
        <end position="415"/>
    </location>
</feature>
<evidence type="ECO:0000313" key="13">
    <source>
        <dbReference type="WBParaSite" id="TASK_0000675101-mRNA-1"/>
    </source>
</evidence>
<keyword evidence="2" id="KW-0813">Transport</keyword>
<feature type="domain" description="TRPM-like" evidence="10">
    <location>
        <begin position="551"/>
        <end position="807"/>
    </location>
</feature>
<dbReference type="PANTHER" id="PTHR13800:SF12">
    <property type="entry name" value="TRANSIENT RECEPTOR POTENTIAL CATION CHANNEL SUBFAMILY M MEMBER-LIKE 2"/>
    <property type="match status" value="1"/>
</dbReference>
<accession>A0A158R966</accession>
<dbReference type="Proteomes" id="UP000282613">
    <property type="component" value="Unassembled WGS sequence"/>
</dbReference>
<evidence type="ECO:0000256" key="7">
    <source>
        <dbReference type="ARBA" id="ARBA00023303"/>
    </source>
</evidence>
<gene>
    <name evidence="11" type="ORF">TASK_LOCUS6752</name>
</gene>
<keyword evidence="3 8" id="KW-0812">Transmembrane</keyword>
<dbReference type="PANTHER" id="PTHR13800">
    <property type="entry name" value="TRANSIENT RECEPTOR POTENTIAL CATION CHANNEL, SUBFAMILY M, MEMBER 6"/>
    <property type="match status" value="1"/>
</dbReference>
<evidence type="ECO:0000313" key="12">
    <source>
        <dbReference type="Proteomes" id="UP000282613"/>
    </source>
</evidence>
<dbReference type="InterPro" id="IPR050927">
    <property type="entry name" value="TRPM"/>
</dbReference>
<feature type="transmembrane region" description="Helical" evidence="8">
    <location>
        <begin position="715"/>
        <end position="734"/>
    </location>
</feature>
<feature type="transmembrane region" description="Helical" evidence="8">
    <location>
        <begin position="1055"/>
        <end position="1077"/>
    </location>
</feature>
<feature type="transmembrane region" description="Helical" evidence="8">
    <location>
        <begin position="831"/>
        <end position="849"/>
    </location>
</feature>
<keyword evidence="6 8" id="KW-0472">Membrane</keyword>
<sequence>MFTEDVVESENLDSAFHGFSGTALTQSEIAGLIDSMRRDEVETFEGFRYEHIQNLRTNVVLSQLQCMEYMASSFWKALYGVNLLQLACILSAHSIIGSILKHDVEWTPTKEEVSAAHICGAMGDYAGLRKLLKADFNPASQDILGRTPMHYAAQTNLPIVVMLLSKDPTLLYIQDKFGKLPVDYCSRYQLQNVRDFLNEQSKAPSSTFLTDSDETEMDVTLTGQEATETNLSMALNFEAYLCTQINPLYCYKGHTYCECCDDAYNHEVFSGHAALDKVIASRKERFIKRPTNTFGQFETPCSNVMAEFVRIVDDTRMEDLEKLFFRIWKLRKPGLVLSLHGSVPMGRASQKRCYGLIFGVLQKTLTWIITDGQYGSVSEVMSLGMSGHAEAYRLKRLQVIGIVPWRRLPFQADLRSLNYMDSGGLASIIDQYLSETKYMREINQHYTEEAFGTVEADHERLLEIMLRYWPKTPPSEELIALVATILGYSHLMQFFFAESDSDASLEGKIVSALINPALFRDARKKQSWKPWLKLAMELNKTDFVLEGILADSPWTLEEISPFAKCCLLANKPRFLRLFCDVGLHMYEFADRKTVEELFTIETHSNVSSLITFSPITVGGRALKQFFLYHIRKVPTNITVDVVEQTLKIMMGRKYFTRVTRNDHRCRCVIRKLKESSSNQQVEEIVKTSYLHENESYLQYLYLWALASKRYEIARYLLMMLTDITAAALFGASFLRRKARIARSQTANEELKNYSLVFENIALSILNQCYSSNAESTMQLLVMERQTFEHLSCFVIAAEGNCKHFMEHQACQEYLDRVWAHTLLVRVSSTKFLFSLFVGMFCPPAIPFIADYDETKYAQKSSDSVNDVAYSVLFCLFAIDLQFEFASADYGWMAVKIATIIMTTAHFIDYVKNTIFVLPTRRSFIFEQFSRICLALGASLPFQQLLRLLSIHHYIGPKLQMIRKMVVRDLLPFLVIVLIFWSMYTIIFSVIILRPSCSCDAYSVISRLLRIMQSGFFQMFGEFNLEGLLRYYGNSTCGNVTTPGCTYPYFKFLLPMLLSLFTLTTHVLLINLLIAIFTKTYDDMEAKSQQLWTMQRYELMGSILSQSFMPATLSIFPLIYQCFQRGFRRLQPHHGHEDCSKHKPFQKSFRNSPAHGRQLINWEKLNALIITEGDNCSEEMEGKKGIERDLRGAVCGHQEGHWHLLHRLQPADIKTGLKKNVLEQKITDIDKTLESIMALVSPLIFKCFPQNQISRSALSIFTFNKTQASDNTQILSLSSVGMANSLVFTGQSLCSESEGQEPPISFQWQNHQLAFYATLISDITPRSLDPPIPWDVRSLYMEEMILFNVWIATCDIILNPFPEYSPIQWQPSSNLIPAWRTTVGETSPSILETKHVSYRILSLDSTAMLAASSSPARSETILRNPEGRVGIAGKGLLPQFGGNTACIVVVERCGFSDIEEVLLLRGVRAQAQFPWFLCHHGKDCSQTSCYKELVREFCKHTVATGEKPEVIDAATLQRFLATYNKHMYVGPVSDPINCDNAWLEVTAVHFKIIPPFSSICKVERIFTIKGGMTMWARLDDLPPMRKSHLEGLKAIHVD</sequence>
<evidence type="ECO:0000259" key="9">
    <source>
        <dbReference type="Pfam" id="PF18139"/>
    </source>
</evidence>
<keyword evidence="5" id="KW-0406">Ion transport</keyword>
<evidence type="ECO:0000256" key="5">
    <source>
        <dbReference type="ARBA" id="ARBA00023065"/>
    </source>
</evidence>
<dbReference type="GO" id="GO:0005261">
    <property type="term" value="F:monoatomic cation channel activity"/>
    <property type="evidence" value="ECO:0007669"/>
    <property type="project" value="TreeGrafter"/>
</dbReference>
<dbReference type="Gene3D" id="3.90.79.10">
    <property type="entry name" value="Nucleoside Triphosphate Pyrophosphohydrolase"/>
    <property type="match status" value="1"/>
</dbReference>
<feature type="transmembrane region" description="Helical" evidence="8">
    <location>
        <begin position="864"/>
        <end position="882"/>
    </location>
</feature>
<feature type="transmembrane region" description="Helical" evidence="8">
    <location>
        <begin position="969"/>
        <end position="992"/>
    </location>
</feature>
<comment type="subcellular location">
    <subcellularLocation>
        <location evidence="1">Membrane</location>
        <topology evidence="1">Multi-pass membrane protein</topology>
    </subcellularLocation>
</comment>
<proteinExistence type="predicted"/>
<evidence type="ECO:0000256" key="2">
    <source>
        <dbReference type="ARBA" id="ARBA00022448"/>
    </source>
</evidence>
<reference evidence="11 12" key="2">
    <citation type="submission" date="2018-11" db="EMBL/GenBank/DDBJ databases">
        <authorList>
            <consortium name="Pathogen Informatics"/>
        </authorList>
    </citation>
    <scope>NUCLEOTIDE SEQUENCE [LARGE SCALE GENOMIC DNA]</scope>
</reference>
<dbReference type="OrthoDB" id="6240031at2759"/>
<dbReference type="EMBL" id="UYRS01018532">
    <property type="protein sequence ID" value="VDK37274.1"/>
    <property type="molecule type" value="Genomic_DNA"/>
</dbReference>
<reference evidence="13" key="1">
    <citation type="submission" date="2016-04" db="UniProtKB">
        <authorList>
            <consortium name="WormBaseParasite"/>
        </authorList>
    </citation>
    <scope>IDENTIFICATION</scope>
</reference>
<dbReference type="GO" id="GO:0005886">
    <property type="term" value="C:plasma membrane"/>
    <property type="evidence" value="ECO:0007669"/>
    <property type="project" value="TreeGrafter"/>
</dbReference>
<keyword evidence="12" id="KW-1185">Reference proteome</keyword>
<feature type="transmembrane region" description="Helical" evidence="8">
    <location>
        <begin position="1098"/>
        <end position="1119"/>
    </location>
</feature>
<name>A0A158R966_TAEAS</name>
<dbReference type="Pfam" id="PF18139">
    <property type="entry name" value="LSDAT_euk"/>
    <property type="match status" value="1"/>
</dbReference>
<keyword evidence="4 8" id="KW-1133">Transmembrane helix</keyword>
<dbReference type="Pfam" id="PF25508">
    <property type="entry name" value="TRPM2"/>
    <property type="match status" value="1"/>
</dbReference>
<dbReference type="WBParaSite" id="TASK_0000675101-mRNA-1">
    <property type="protein sequence ID" value="TASK_0000675101-mRNA-1"/>
    <property type="gene ID" value="TASK_0000675101"/>
</dbReference>
<dbReference type="STRING" id="60517.A0A158R966"/>
<organism evidence="13">
    <name type="scientific">Taenia asiatica</name>
    <name type="common">Asian tapeworm</name>
    <dbReference type="NCBI Taxonomy" id="60517"/>
    <lineage>
        <taxon>Eukaryota</taxon>
        <taxon>Metazoa</taxon>
        <taxon>Spiralia</taxon>
        <taxon>Lophotrochozoa</taxon>
        <taxon>Platyhelminthes</taxon>
        <taxon>Cestoda</taxon>
        <taxon>Eucestoda</taxon>
        <taxon>Cyclophyllidea</taxon>
        <taxon>Taeniidae</taxon>
        <taxon>Taenia</taxon>
    </lineage>
</organism>
<keyword evidence="7" id="KW-0407">Ion channel</keyword>
<dbReference type="InterPro" id="IPR057366">
    <property type="entry name" value="TRPM-like"/>
</dbReference>
<evidence type="ECO:0000256" key="4">
    <source>
        <dbReference type="ARBA" id="ARBA00022989"/>
    </source>
</evidence>
<evidence type="ECO:0000256" key="6">
    <source>
        <dbReference type="ARBA" id="ARBA00023136"/>
    </source>
</evidence>
<evidence type="ECO:0000256" key="1">
    <source>
        <dbReference type="ARBA" id="ARBA00004141"/>
    </source>
</evidence>
<protein>
    <submittedName>
        <fullName evidence="13">ANK_REP_REGION domain-containing protein</fullName>
    </submittedName>
</protein>